<accession>A0A7M2Y7S2</accession>
<dbReference type="InterPro" id="IPR000182">
    <property type="entry name" value="GNAT_dom"/>
</dbReference>
<evidence type="ECO:0000313" key="2">
    <source>
        <dbReference type="EMBL" id="QOW10307.1"/>
    </source>
</evidence>
<evidence type="ECO:0000259" key="1">
    <source>
        <dbReference type="PROSITE" id="PS51186"/>
    </source>
</evidence>
<evidence type="ECO:0000313" key="3">
    <source>
        <dbReference type="Proteomes" id="UP000594195"/>
    </source>
</evidence>
<dbReference type="InterPro" id="IPR016181">
    <property type="entry name" value="Acyl_CoA_acyltransferase"/>
</dbReference>
<dbReference type="Pfam" id="PF00583">
    <property type="entry name" value="Acetyltransf_1"/>
    <property type="match status" value="1"/>
</dbReference>
<keyword evidence="2" id="KW-0808">Transferase</keyword>
<sequence>MITLKCLNKKDLEEFVLSETYQSFDFLPITKHRALSQIKNPNATEDDILLTIALQEGKLAGYLGTFPDQLTVESNKIKFAWLSTLYVSENFRGKKIAQQLLSKVFEKYNDKIAITEFTKEAESLYNKTQKFDYIIPKTGKRYYFRTNFEELLPLKKPSLSALKPVFKSIDFSTDLFLKAVNTINKPKKINFEIAELVDEESAKFIEQFHHYRDGGEINMIVKNPWVLQEHQANPDYIFSSYAKEFNYFWIKIYDHEKNLKTCALLQLRDQHLKIPYLFSENKLENFKEFLHYFIKEKNIKTLTSFDENLNEALISKNSFGIYSKNFERRYLFHKELLADLPKNFNPKFQDGDGDPIFT</sequence>
<feature type="domain" description="N-acetyltransferase" evidence="1">
    <location>
        <begin position="2"/>
        <end position="155"/>
    </location>
</feature>
<proteinExistence type="predicted"/>
<name>A0A7M2Y7S2_9FLAO</name>
<dbReference type="KEGG" id="kfa:Q73A0000_07965"/>
<dbReference type="PROSITE" id="PS51186">
    <property type="entry name" value="GNAT"/>
    <property type="match status" value="1"/>
</dbReference>
<reference evidence="2 3" key="1">
    <citation type="submission" date="2019-05" db="EMBL/GenBank/DDBJ databases">
        <title>Chryseobacterium sp. isolated from King George Island, maritime Antarctica.</title>
        <authorList>
            <person name="Peng X."/>
        </authorList>
    </citation>
    <scope>NUCLEOTIDE SEQUENCE [LARGE SCALE GENOMIC DNA]</scope>
    <source>
        <strain evidence="2 3">7-3A</strain>
    </source>
</reference>
<dbReference type="CDD" id="cd04301">
    <property type="entry name" value="NAT_SF"/>
    <property type="match status" value="1"/>
</dbReference>
<protein>
    <submittedName>
        <fullName evidence="2">GNAT family N-acetyltransferase</fullName>
    </submittedName>
</protein>
<dbReference type="AlphaFoldDB" id="A0A7M2Y7S2"/>
<dbReference type="RefSeq" id="WP_193813536.1">
    <property type="nucleotide sequence ID" value="NZ_CP040442.1"/>
</dbReference>
<organism evidence="2 3">
    <name type="scientific">Kaistella flava</name>
    <name type="common">ex Peng et al. 2021</name>
    <dbReference type="NCBI Taxonomy" id="2038776"/>
    <lineage>
        <taxon>Bacteria</taxon>
        <taxon>Pseudomonadati</taxon>
        <taxon>Bacteroidota</taxon>
        <taxon>Flavobacteriia</taxon>
        <taxon>Flavobacteriales</taxon>
        <taxon>Weeksellaceae</taxon>
        <taxon>Chryseobacterium group</taxon>
        <taxon>Kaistella</taxon>
    </lineage>
</organism>
<dbReference type="GO" id="GO:0016747">
    <property type="term" value="F:acyltransferase activity, transferring groups other than amino-acyl groups"/>
    <property type="evidence" value="ECO:0007669"/>
    <property type="project" value="InterPro"/>
</dbReference>
<dbReference type="EMBL" id="CP040442">
    <property type="protein sequence ID" value="QOW10307.1"/>
    <property type="molecule type" value="Genomic_DNA"/>
</dbReference>
<dbReference type="Gene3D" id="3.40.630.30">
    <property type="match status" value="1"/>
</dbReference>
<gene>
    <name evidence="2" type="ORF">Q73A0000_07965</name>
</gene>
<dbReference type="Proteomes" id="UP000594195">
    <property type="component" value="Chromosome"/>
</dbReference>
<dbReference type="SUPFAM" id="SSF55729">
    <property type="entry name" value="Acyl-CoA N-acyltransferases (Nat)"/>
    <property type="match status" value="1"/>
</dbReference>
<keyword evidence="3" id="KW-1185">Reference proteome</keyword>